<keyword evidence="2" id="KW-0732">Signal</keyword>
<dbReference type="Gene3D" id="2.60.120.200">
    <property type="match status" value="1"/>
</dbReference>
<dbReference type="InterPro" id="IPR000757">
    <property type="entry name" value="Beta-glucanase-like"/>
</dbReference>
<dbReference type="InterPro" id="IPR050546">
    <property type="entry name" value="Glycosyl_Hydrlase_16"/>
</dbReference>
<feature type="chain" id="PRO_5046517608" evidence="2">
    <location>
        <begin position="26"/>
        <end position="322"/>
    </location>
</feature>
<proteinExistence type="inferred from homology"/>
<reference evidence="5" key="1">
    <citation type="journal article" date="2019" name="Int. J. Syst. Evol. Microbiol.">
        <title>The Global Catalogue of Microorganisms (GCM) 10K type strain sequencing project: providing services to taxonomists for standard genome sequencing and annotation.</title>
        <authorList>
            <consortium name="The Broad Institute Genomics Platform"/>
            <consortium name="The Broad Institute Genome Sequencing Center for Infectious Disease"/>
            <person name="Wu L."/>
            <person name="Ma J."/>
        </authorList>
    </citation>
    <scope>NUCLEOTIDE SEQUENCE [LARGE SCALE GENOMIC DNA]</scope>
    <source>
        <strain evidence="5">CCUG 56042</strain>
    </source>
</reference>
<sequence>MRRSSRFLIPISIFVLSIAAYFANATPAAVADPHVARATVPDPALAPGKGDIDLTGYTLTFNDEFDDLSVTTHSPKGNAAWYYIPPYGPAGNYSASMWDIGALGVTNGVLSIKAFTDANGAWHSGNISSMDATGQGFAQRYGYFEVRARMPRSGTGSWPAFWLLSSTSINNRSKKNYSEIDIFEWYGNAYTEKGAFIQEASHNWKADSTPGEGAQLYSPATPMPNGAKPWEDFHIYGCQIDPDHITWYIDGVQTNQISAAKSSDYMTGPYYIMLDYALGGGWPIAEVRDGSSFDIDWVRVYSLPQKRDVASVRSATDSRRAH</sequence>
<dbReference type="Pfam" id="PF00722">
    <property type="entry name" value="Glyco_hydro_16"/>
    <property type="match status" value="1"/>
</dbReference>
<comment type="caution">
    <text evidence="4">The sequence shown here is derived from an EMBL/GenBank/DDBJ whole genome shotgun (WGS) entry which is preliminary data.</text>
</comment>
<feature type="domain" description="GH16" evidence="3">
    <location>
        <begin position="33"/>
        <end position="306"/>
    </location>
</feature>
<dbReference type="CDD" id="cd08023">
    <property type="entry name" value="GH16_laminarinase_like"/>
    <property type="match status" value="1"/>
</dbReference>
<evidence type="ECO:0000313" key="5">
    <source>
        <dbReference type="Proteomes" id="UP001596103"/>
    </source>
</evidence>
<dbReference type="EMBL" id="JBHSMP010000017">
    <property type="protein sequence ID" value="MFC5430201.1"/>
    <property type="molecule type" value="Genomic_DNA"/>
</dbReference>
<protein>
    <submittedName>
        <fullName evidence="4">Family 16 glycosylhydrolase</fullName>
    </submittedName>
</protein>
<dbReference type="PANTHER" id="PTHR10963:SF60">
    <property type="entry name" value="GRAM-NEGATIVE BACTERIA-BINDING PROTEIN 1-RELATED"/>
    <property type="match status" value="1"/>
</dbReference>
<evidence type="ECO:0000259" key="3">
    <source>
        <dbReference type="PROSITE" id="PS51762"/>
    </source>
</evidence>
<accession>A0ABW0JAQ3</accession>
<name>A0ABW0JAQ3_9BURK</name>
<keyword evidence="5" id="KW-1185">Reference proteome</keyword>
<organism evidence="4 5">
    <name type="scientific">Paraburkholderia denitrificans</name>
    <dbReference type="NCBI Taxonomy" id="694025"/>
    <lineage>
        <taxon>Bacteria</taxon>
        <taxon>Pseudomonadati</taxon>
        <taxon>Pseudomonadota</taxon>
        <taxon>Betaproteobacteria</taxon>
        <taxon>Burkholderiales</taxon>
        <taxon>Burkholderiaceae</taxon>
        <taxon>Paraburkholderia</taxon>
    </lineage>
</organism>
<dbReference type="RefSeq" id="WP_377712447.1">
    <property type="nucleotide sequence ID" value="NZ_JBHSMP010000017.1"/>
</dbReference>
<comment type="similarity">
    <text evidence="1">Belongs to the glycosyl hydrolase 16 family.</text>
</comment>
<dbReference type="SUPFAM" id="SSF49899">
    <property type="entry name" value="Concanavalin A-like lectins/glucanases"/>
    <property type="match status" value="1"/>
</dbReference>
<dbReference type="InterPro" id="IPR013320">
    <property type="entry name" value="ConA-like_dom_sf"/>
</dbReference>
<evidence type="ECO:0000256" key="2">
    <source>
        <dbReference type="SAM" id="SignalP"/>
    </source>
</evidence>
<evidence type="ECO:0000256" key="1">
    <source>
        <dbReference type="ARBA" id="ARBA00006865"/>
    </source>
</evidence>
<dbReference type="PANTHER" id="PTHR10963">
    <property type="entry name" value="GLYCOSYL HYDROLASE-RELATED"/>
    <property type="match status" value="1"/>
</dbReference>
<dbReference type="PROSITE" id="PS51762">
    <property type="entry name" value="GH16_2"/>
    <property type="match status" value="1"/>
</dbReference>
<feature type="signal peptide" evidence="2">
    <location>
        <begin position="1"/>
        <end position="25"/>
    </location>
</feature>
<dbReference type="Proteomes" id="UP001596103">
    <property type="component" value="Unassembled WGS sequence"/>
</dbReference>
<evidence type="ECO:0000313" key="4">
    <source>
        <dbReference type="EMBL" id="MFC5430201.1"/>
    </source>
</evidence>
<gene>
    <name evidence="4" type="ORF">ACFPTO_15535</name>
</gene>